<evidence type="ECO:0000313" key="3">
    <source>
        <dbReference type="EMBL" id="WGV47382.1"/>
    </source>
</evidence>
<reference evidence="2 5" key="2">
    <citation type="submission" date="2020-12" db="EMBL/GenBank/DDBJ databases">
        <title>Draft genome sequence of furan degrading bacterial strain FUR100.</title>
        <authorList>
            <person name="Woiski C."/>
        </authorList>
    </citation>
    <scope>NUCLEOTIDE SEQUENCE [LARGE SCALE GENOMIC DNA]</scope>
    <source>
        <strain evidence="2 5">FUR100</strain>
    </source>
</reference>
<dbReference type="KEGG" id="reb:XU06_16870"/>
<dbReference type="RefSeq" id="WP_003941615.1">
    <property type="nucleotide sequence ID" value="NZ_BHXB01000001.1"/>
</dbReference>
<protein>
    <submittedName>
        <fullName evidence="3">DUF5994 family protein</fullName>
    </submittedName>
</protein>
<dbReference type="Proteomes" id="UP000325576">
    <property type="component" value="Unassembled WGS sequence"/>
</dbReference>
<evidence type="ECO:0000313" key="4">
    <source>
        <dbReference type="Proteomes" id="UP000325576"/>
    </source>
</evidence>
<dbReference type="STRING" id="1833.XU06_16870"/>
<dbReference type="AlphaFoldDB" id="A0A0C3A925"/>
<evidence type="ECO:0000313" key="5">
    <source>
        <dbReference type="Proteomes" id="UP000627573"/>
    </source>
</evidence>
<evidence type="ECO:0000313" key="1">
    <source>
        <dbReference type="EMBL" id="KAB2587071.1"/>
    </source>
</evidence>
<dbReference type="EMBL" id="MRBO01000070">
    <property type="protein sequence ID" value="KAB2587071.1"/>
    <property type="molecule type" value="Genomic_DNA"/>
</dbReference>
<dbReference type="OMA" id="ERIAFDW"/>
<keyword evidence="5" id="KW-1185">Reference proteome</keyword>
<reference evidence="3" key="3">
    <citation type="submission" date="2023-08" db="EMBL/GenBank/DDBJ databases">
        <title>Isolation and Characterization of Rhodococcus erythropolis MGMM8.</title>
        <authorList>
            <person name="Diabankana R.G.C."/>
            <person name="Afordoanyi D.M."/>
            <person name="Validov S.Z."/>
        </authorList>
    </citation>
    <scope>NUCLEOTIDE SEQUENCE</scope>
    <source>
        <strain evidence="3">MGMM8</strain>
    </source>
</reference>
<dbReference type="Proteomes" id="UP000627573">
    <property type="component" value="Unassembled WGS sequence"/>
</dbReference>
<dbReference type="InterPro" id="IPR046036">
    <property type="entry name" value="DUF5994"/>
</dbReference>
<evidence type="ECO:0000313" key="2">
    <source>
        <dbReference type="EMBL" id="MBH5147442.1"/>
    </source>
</evidence>
<dbReference type="Proteomes" id="UP001230933">
    <property type="component" value="Chromosome"/>
</dbReference>
<dbReference type="Pfam" id="PF19457">
    <property type="entry name" value="DUF5994"/>
    <property type="match status" value="1"/>
</dbReference>
<proteinExistence type="predicted"/>
<gene>
    <name evidence="1" type="ORF">BS297_01980</name>
    <name evidence="2" type="ORF">I3517_33065</name>
    <name evidence="3" type="ORF">QIE55_17600</name>
</gene>
<dbReference type="OrthoDB" id="3785441at2"/>
<reference evidence="1 4" key="1">
    <citation type="journal article" date="2017" name="Poromechanics V (2013)">
        <title>Genomic Characterization of the Arsenic-Tolerant Actinobacterium, &lt;i&gt;Rhodococcus erythropolis&lt;/i&gt; S43.</title>
        <authorList>
            <person name="Retamal-Morales G."/>
            <person name="Mehnert M."/>
            <person name="Schwabe R."/>
            <person name="Tischler D."/>
            <person name="Schloemann M."/>
            <person name="Levican G.J."/>
        </authorList>
    </citation>
    <scope>NUCLEOTIDE SEQUENCE [LARGE SCALE GENOMIC DNA]</scope>
    <source>
        <strain evidence="1 4">S43</strain>
    </source>
</reference>
<dbReference type="EMBL" id="CP124545">
    <property type="protein sequence ID" value="WGV47382.1"/>
    <property type="molecule type" value="Genomic_DNA"/>
</dbReference>
<accession>A0A0C3A925</accession>
<name>A0A0C3A925_RHOER</name>
<sequence length="152" mass="17266">MAHISTLDYAMEAPQRHVGQPFPSPTRTPRFLLRGQGAVKASVDGAWFPWTTNVTAELHDLISALSLRLGPIARVAFDWNTISSAQRRIDEVDGLEVRGPYPGQPHDLMYLDDIYGRQLVLMMIPPYTDPDRAYEIMRRLVDPGRSETYRVQ</sequence>
<dbReference type="EMBL" id="JAECSB010000099">
    <property type="protein sequence ID" value="MBH5147442.1"/>
    <property type="molecule type" value="Genomic_DNA"/>
</dbReference>
<organism evidence="2 5">
    <name type="scientific">Rhodococcus erythropolis</name>
    <name type="common">Arthrobacter picolinophilus</name>
    <dbReference type="NCBI Taxonomy" id="1833"/>
    <lineage>
        <taxon>Bacteria</taxon>
        <taxon>Bacillati</taxon>
        <taxon>Actinomycetota</taxon>
        <taxon>Actinomycetes</taxon>
        <taxon>Mycobacteriales</taxon>
        <taxon>Nocardiaceae</taxon>
        <taxon>Rhodococcus</taxon>
        <taxon>Rhodococcus erythropolis group</taxon>
    </lineage>
</organism>